<evidence type="ECO:0000313" key="2">
    <source>
        <dbReference type="EMBL" id="ETO01999.1"/>
    </source>
</evidence>
<reference evidence="2 3" key="1">
    <citation type="journal article" date="2013" name="Curr. Biol.">
        <title>The Genome of the Foraminiferan Reticulomyxa filosa.</title>
        <authorList>
            <person name="Glockner G."/>
            <person name="Hulsmann N."/>
            <person name="Schleicher M."/>
            <person name="Noegel A.A."/>
            <person name="Eichinger L."/>
            <person name="Gallinger C."/>
            <person name="Pawlowski J."/>
            <person name="Sierra R."/>
            <person name="Euteneuer U."/>
            <person name="Pillet L."/>
            <person name="Moustafa A."/>
            <person name="Platzer M."/>
            <person name="Groth M."/>
            <person name="Szafranski K."/>
            <person name="Schliwa M."/>
        </authorList>
    </citation>
    <scope>NUCLEOTIDE SEQUENCE [LARGE SCALE GENOMIC DNA]</scope>
</reference>
<organism evidence="2 3">
    <name type="scientific">Reticulomyxa filosa</name>
    <dbReference type="NCBI Taxonomy" id="46433"/>
    <lineage>
        <taxon>Eukaryota</taxon>
        <taxon>Sar</taxon>
        <taxon>Rhizaria</taxon>
        <taxon>Retaria</taxon>
        <taxon>Foraminifera</taxon>
        <taxon>Monothalamids</taxon>
        <taxon>Reticulomyxidae</taxon>
        <taxon>Reticulomyxa</taxon>
    </lineage>
</organism>
<protein>
    <submittedName>
        <fullName evidence="2">Uncharacterized protein</fullName>
    </submittedName>
</protein>
<name>X6LK75_RETFI</name>
<dbReference type="AlphaFoldDB" id="X6LK75"/>
<dbReference type="EMBL" id="ASPP01036927">
    <property type="protein sequence ID" value="ETO01999.1"/>
    <property type="molecule type" value="Genomic_DNA"/>
</dbReference>
<keyword evidence="3" id="KW-1185">Reference proteome</keyword>
<keyword evidence="1" id="KW-1133">Transmembrane helix</keyword>
<comment type="caution">
    <text evidence="2">The sequence shown here is derived from an EMBL/GenBank/DDBJ whole genome shotgun (WGS) entry which is preliminary data.</text>
</comment>
<evidence type="ECO:0000313" key="3">
    <source>
        <dbReference type="Proteomes" id="UP000023152"/>
    </source>
</evidence>
<gene>
    <name evidence="2" type="ORF">RFI_35440</name>
</gene>
<feature type="non-terminal residue" evidence="2">
    <location>
        <position position="1"/>
    </location>
</feature>
<keyword evidence="1" id="KW-0812">Transmembrane</keyword>
<proteinExistence type="predicted"/>
<keyword evidence="1" id="KW-0472">Membrane</keyword>
<sequence>KKKKKKDIAKKKTKKQKKQKKTTTTYDGYGVVSIEIINNNKSCYTWYPYINTTTPQATEELFDSRYYVCANGSLSPSYSLRFVFWYKGLLFKNKTKQNIIFFFFNKKKREWIDAAQSKDIPMNDLHNDSVYITQSSSGHCLQSDETNNITYFEWTYLQISLYMYIYIYIYIYNYLSYLCSNASIYCCCCHY</sequence>
<evidence type="ECO:0000256" key="1">
    <source>
        <dbReference type="SAM" id="Phobius"/>
    </source>
</evidence>
<dbReference type="Proteomes" id="UP000023152">
    <property type="component" value="Unassembled WGS sequence"/>
</dbReference>
<feature type="transmembrane region" description="Helical" evidence="1">
    <location>
        <begin position="161"/>
        <end position="178"/>
    </location>
</feature>
<accession>X6LK75</accession>